<evidence type="ECO:0000313" key="11">
    <source>
        <dbReference type="Proteomes" id="UP000245872"/>
    </source>
</evidence>
<feature type="domain" description="Peptidase S49" evidence="9">
    <location>
        <begin position="378"/>
        <end position="529"/>
    </location>
</feature>
<dbReference type="KEGG" id="cher:DK880_00894"/>
<keyword evidence="5" id="KW-0720">Serine protease</keyword>
<dbReference type="EC" id="3.4.21.-" evidence="10"/>
<feature type="transmembrane region" description="Helical" evidence="8">
    <location>
        <begin position="12"/>
        <end position="34"/>
    </location>
</feature>
<feature type="domain" description="Peptidase S49" evidence="9">
    <location>
        <begin position="126"/>
        <end position="273"/>
    </location>
</feature>
<evidence type="ECO:0000256" key="8">
    <source>
        <dbReference type="SAM" id="Phobius"/>
    </source>
</evidence>
<dbReference type="NCBIfam" id="TIGR00706">
    <property type="entry name" value="SppA_dom"/>
    <property type="match status" value="1"/>
</dbReference>
<dbReference type="CDD" id="cd07023">
    <property type="entry name" value="S49_Sppa_N_C"/>
    <property type="match status" value="1"/>
</dbReference>
<dbReference type="GO" id="GO:0006465">
    <property type="term" value="P:signal peptide processing"/>
    <property type="evidence" value="ECO:0007669"/>
    <property type="project" value="InterPro"/>
</dbReference>
<dbReference type="Gene3D" id="3.90.226.10">
    <property type="entry name" value="2-enoyl-CoA Hydratase, Chain A, domain 1"/>
    <property type="match status" value="3"/>
</dbReference>
<dbReference type="InterPro" id="IPR002142">
    <property type="entry name" value="Peptidase_S49"/>
</dbReference>
<dbReference type="AlphaFoldDB" id="A0A2Z3LDL0"/>
<dbReference type="InterPro" id="IPR004634">
    <property type="entry name" value="Pept_S49_pIV"/>
</dbReference>
<dbReference type="InterPro" id="IPR004635">
    <property type="entry name" value="Pept_S49_SppA"/>
</dbReference>
<evidence type="ECO:0000256" key="3">
    <source>
        <dbReference type="ARBA" id="ARBA00022670"/>
    </source>
</evidence>
<proteinExistence type="inferred from homology"/>
<sequence length="596" mass="66362">MSRFFKQVCTIAIGCFMALMGLCLLMVYVFSFAIGTDKKYAIKESSILTLSMQGKVIEINAPEDSLCSLFEVGKEKNRNIDLRKLKRSIQAATTDERIEAIFLKVSPLFNGGWAALEEIREALLSFKKAGKPIVAYGAPSYTNKSYYIASVADDIVLHPEGQVLFKGLAATVYFYTKLLQQLSIEPVIFRVGKCKSYVEPFCLNQMSAENRQQIEVYLSDIYNHFLGNISLARNIPVPKLKQLAHNLSAILPCDAQQAALVTKIDCEEGARELFQKQYVKTTNKKDINFIDYRNYLWDKRVAAKQDQAACKNRVAVIVAEGEIVDDRSSDPNYLGGDTFIRNIKAAQEDPTVKAVVLRINSPGGLAYVSESMWRAIEELKKTKKVVASLSDVAASGGYYMAAPCHYIFAHPTTLTGSIGIFALLFNPEPLMQKIGIEQDVVKTAPSADWGVSRIKCTLEETKLINRCLQEGYANFLYKVCKGRNMTLTQAEAVADGRVYTGKMAVANGLVDALGDLEAAVVKAAELAELTEKYETIYFPFPRSRWERLISYIDKGISGKEPMLTALQKEYPFLQQLARTRSQQGIQALLPYTVAIA</sequence>
<name>A0A2Z3LDL0_9BACT</name>
<dbReference type="Gene3D" id="6.20.330.10">
    <property type="match status" value="1"/>
</dbReference>
<dbReference type="EMBL" id="CP029619">
    <property type="protein sequence ID" value="AWN82192.1"/>
    <property type="molecule type" value="Genomic_DNA"/>
</dbReference>
<evidence type="ECO:0000256" key="7">
    <source>
        <dbReference type="PIRSR" id="PIRSR001217-1"/>
    </source>
</evidence>
<keyword evidence="11" id="KW-1185">Reference proteome</keyword>
<dbReference type="CDD" id="cd07018">
    <property type="entry name" value="S49_SppA_67K_type"/>
    <property type="match status" value="1"/>
</dbReference>
<evidence type="ECO:0000256" key="4">
    <source>
        <dbReference type="ARBA" id="ARBA00022801"/>
    </source>
</evidence>
<evidence type="ECO:0000313" key="10">
    <source>
        <dbReference type="EMBL" id="AWN82192.1"/>
    </source>
</evidence>
<accession>A0A2Z3LDL0</accession>
<keyword evidence="3 10" id="KW-0645">Protease</keyword>
<comment type="similarity">
    <text evidence="2">Belongs to the peptidase S49 family.</text>
</comment>
<evidence type="ECO:0000256" key="6">
    <source>
        <dbReference type="ARBA" id="ARBA00023136"/>
    </source>
</evidence>
<keyword evidence="6 8" id="KW-0472">Membrane</keyword>
<evidence type="ECO:0000256" key="5">
    <source>
        <dbReference type="ARBA" id="ARBA00022825"/>
    </source>
</evidence>
<keyword evidence="8" id="KW-0812">Transmembrane</keyword>
<dbReference type="Pfam" id="PF01343">
    <property type="entry name" value="Peptidase_S49"/>
    <property type="match status" value="2"/>
</dbReference>
<dbReference type="NCBIfam" id="TIGR00705">
    <property type="entry name" value="SppA_67K"/>
    <property type="match status" value="1"/>
</dbReference>
<dbReference type="InterPro" id="IPR047217">
    <property type="entry name" value="S49_SppA_67K_type_N"/>
</dbReference>
<protein>
    <submittedName>
        <fullName evidence="10">Protease 4</fullName>
        <ecNumber evidence="10">3.4.21.-</ecNumber>
    </submittedName>
</protein>
<evidence type="ECO:0000256" key="2">
    <source>
        <dbReference type="ARBA" id="ARBA00008683"/>
    </source>
</evidence>
<dbReference type="RefSeq" id="WP_162534210.1">
    <property type="nucleotide sequence ID" value="NZ_CP029619.1"/>
</dbReference>
<dbReference type="InterPro" id="IPR029045">
    <property type="entry name" value="ClpP/crotonase-like_dom_sf"/>
</dbReference>
<dbReference type="PANTHER" id="PTHR33209">
    <property type="entry name" value="PROTEASE 4"/>
    <property type="match status" value="1"/>
</dbReference>
<dbReference type="SUPFAM" id="SSF52096">
    <property type="entry name" value="ClpP/crotonase"/>
    <property type="match status" value="2"/>
</dbReference>
<feature type="active site" description="Nucleophile" evidence="7">
    <location>
        <position position="395"/>
    </location>
</feature>
<dbReference type="Proteomes" id="UP000245872">
    <property type="component" value="Chromosome"/>
</dbReference>
<organism evidence="10 11">
    <name type="scientific">Candidatus Cardinium hertigii</name>
    <dbReference type="NCBI Taxonomy" id="247481"/>
    <lineage>
        <taxon>Bacteria</taxon>
        <taxon>Pseudomonadati</taxon>
        <taxon>Bacteroidota</taxon>
        <taxon>Cytophagia</taxon>
        <taxon>Cytophagales</taxon>
        <taxon>Amoebophilaceae</taxon>
        <taxon>Candidatus Cardinium</taxon>
    </lineage>
</organism>
<keyword evidence="4 10" id="KW-0378">Hydrolase</keyword>
<evidence type="ECO:0000256" key="1">
    <source>
        <dbReference type="ARBA" id="ARBA00004370"/>
    </source>
</evidence>
<feature type="active site" description="Proton donor/acceptor" evidence="7">
    <location>
        <position position="195"/>
    </location>
</feature>
<dbReference type="PANTHER" id="PTHR33209:SF1">
    <property type="entry name" value="PEPTIDASE S49 DOMAIN-CONTAINING PROTEIN"/>
    <property type="match status" value="1"/>
</dbReference>
<reference evidence="10 11" key="1">
    <citation type="submission" date="2018-05" db="EMBL/GenBank/DDBJ databases">
        <title>Candidatus Cardinium hertigii Genome Assembly.</title>
        <authorList>
            <person name="Showmaker K.C."/>
            <person name="Walden K.O."/>
            <person name="Fields C.J."/>
            <person name="Lambert K.N."/>
            <person name="Hudson M.E."/>
        </authorList>
    </citation>
    <scope>NUCLEOTIDE SEQUENCE [LARGE SCALE GENOMIC DNA]</scope>
    <source>
        <strain evidence="11">cHgTN10</strain>
    </source>
</reference>
<evidence type="ECO:0000259" key="9">
    <source>
        <dbReference type="Pfam" id="PF01343"/>
    </source>
</evidence>
<dbReference type="PIRSF" id="PIRSF001217">
    <property type="entry name" value="Protease_4_SppA"/>
    <property type="match status" value="1"/>
</dbReference>
<keyword evidence="8" id="KW-1133">Transmembrane helix</keyword>
<dbReference type="GO" id="GO:0008236">
    <property type="term" value="F:serine-type peptidase activity"/>
    <property type="evidence" value="ECO:0007669"/>
    <property type="project" value="UniProtKB-KW"/>
</dbReference>
<dbReference type="GO" id="GO:0016020">
    <property type="term" value="C:membrane"/>
    <property type="evidence" value="ECO:0007669"/>
    <property type="project" value="UniProtKB-SubCell"/>
</dbReference>
<dbReference type="InterPro" id="IPR047272">
    <property type="entry name" value="S49_SppA_C"/>
</dbReference>
<comment type="subcellular location">
    <subcellularLocation>
        <location evidence="1">Membrane</location>
    </subcellularLocation>
</comment>
<gene>
    <name evidence="10" type="primary">sppA</name>
    <name evidence="10" type="ORF">DK880_00894</name>
</gene>